<dbReference type="GO" id="GO:0016787">
    <property type="term" value="F:hydrolase activity"/>
    <property type="evidence" value="ECO:0007669"/>
    <property type="project" value="UniProtKB-KW"/>
</dbReference>
<sequence length="243" mass="25953">MPEPVAARVFCLPYSGGSSLAYRDWSGLGPGVEVVAVDYPGRLMRPAEPLVESVPGLVAALAEELYPYWDVPFVVCGTSLGSLVAFELARAAEEAGRPAEAAVLCACAAPGRLPRTPPVTALADTDFLDAVADRYGGALAALRGAPEAQAVLVPMLRADLRAFEQYAAQPVPPLPISTDIIAFAGRQDRSTRFGEVAGWRAFTTGDFQVRSVSGGHFFIEQQPAEVIGEIRTRLRHRRTVETS</sequence>
<evidence type="ECO:0000256" key="1">
    <source>
        <dbReference type="ARBA" id="ARBA00007169"/>
    </source>
</evidence>
<dbReference type="Pfam" id="PF00975">
    <property type="entry name" value="Thioesterase"/>
    <property type="match status" value="1"/>
</dbReference>
<organism evidence="4 5">
    <name type="scientific">Streptomyces microflavus</name>
    <name type="common">Streptomyces lipmanii</name>
    <dbReference type="NCBI Taxonomy" id="1919"/>
    <lineage>
        <taxon>Bacteria</taxon>
        <taxon>Bacillati</taxon>
        <taxon>Actinomycetota</taxon>
        <taxon>Actinomycetes</taxon>
        <taxon>Kitasatosporales</taxon>
        <taxon>Streptomycetaceae</taxon>
        <taxon>Streptomyces</taxon>
    </lineage>
</organism>
<dbReference type="Proteomes" id="UP001456562">
    <property type="component" value="Unassembled WGS sequence"/>
</dbReference>
<keyword evidence="6" id="KW-1185">Reference proteome</keyword>
<dbReference type="InterPro" id="IPR001031">
    <property type="entry name" value="Thioesterase"/>
</dbReference>
<evidence type="ECO:0000313" key="3">
    <source>
        <dbReference type="EMBL" id="MER0424945.1"/>
    </source>
</evidence>
<dbReference type="InterPro" id="IPR029058">
    <property type="entry name" value="AB_hydrolase_fold"/>
</dbReference>
<dbReference type="SUPFAM" id="SSF53474">
    <property type="entry name" value="alpha/beta-Hydrolases"/>
    <property type="match status" value="1"/>
</dbReference>
<reference evidence="4 5" key="1">
    <citation type="submission" date="2020-01" db="EMBL/GenBank/DDBJ databases">
        <title>Insect and environment-associated Actinomycetes.</title>
        <authorList>
            <person name="Currrie C."/>
            <person name="Chevrette M."/>
            <person name="Carlson C."/>
            <person name="Stubbendieck R."/>
            <person name="Wendt-Pienkowski E."/>
        </authorList>
    </citation>
    <scope>NUCLEOTIDE SEQUENCE [LARGE SCALE GENOMIC DNA]</scope>
    <source>
        <strain evidence="4 5">SID14438</strain>
    </source>
</reference>
<dbReference type="RefSeq" id="WP_164359345.1">
    <property type="nucleotide sequence ID" value="NZ_JAAGME010001724.1"/>
</dbReference>
<keyword evidence="3" id="KW-0378">Hydrolase</keyword>
<dbReference type="EMBL" id="JBEJUE010000008">
    <property type="protein sequence ID" value="MER0424945.1"/>
    <property type="molecule type" value="Genomic_DNA"/>
</dbReference>
<dbReference type="PANTHER" id="PTHR11487">
    <property type="entry name" value="THIOESTERASE"/>
    <property type="match status" value="1"/>
</dbReference>
<evidence type="ECO:0000313" key="5">
    <source>
        <dbReference type="Proteomes" id="UP000471648"/>
    </source>
</evidence>
<feature type="domain" description="Thioesterase" evidence="2">
    <location>
        <begin position="8"/>
        <end position="233"/>
    </location>
</feature>
<comment type="similarity">
    <text evidence="1">Belongs to the thioesterase family.</text>
</comment>
<dbReference type="AlphaFoldDB" id="A0A6N9VM92"/>
<evidence type="ECO:0000313" key="4">
    <source>
        <dbReference type="EMBL" id="NEB73427.1"/>
    </source>
</evidence>
<dbReference type="Proteomes" id="UP000471648">
    <property type="component" value="Unassembled WGS sequence"/>
</dbReference>
<proteinExistence type="inferred from homology"/>
<protein>
    <submittedName>
        <fullName evidence="3">Alpha/beta fold hydrolase</fullName>
    </submittedName>
    <submittedName>
        <fullName evidence="4">Thioesterase</fullName>
    </submittedName>
</protein>
<comment type="caution">
    <text evidence="4">The sequence shown here is derived from an EMBL/GenBank/DDBJ whole genome shotgun (WGS) entry which is preliminary data.</text>
</comment>
<dbReference type="InterPro" id="IPR012223">
    <property type="entry name" value="TEII"/>
</dbReference>
<dbReference type="GO" id="GO:0008610">
    <property type="term" value="P:lipid biosynthetic process"/>
    <property type="evidence" value="ECO:0007669"/>
    <property type="project" value="TreeGrafter"/>
</dbReference>
<gene>
    <name evidence="3" type="ORF">ABR748_12055</name>
    <name evidence="4" type="ORF">G3I39_41175</name>
</gene>
<dbReference type="EMBL" id="JAAGME010001724">
    <property type="protein sequence ID" value="NEB73427.1"/>
    <property type="molecule type" value="Genomic_DNA"/>
</dbReference>
<reference evidence="3 6" key="2">
    <citation type="submission" date="2024-01" db="EMBL/GenBank/DDBJ databases">
        <title>Metagenomic exploration of the rhizosphere soil microbial community and their significance in facilitating the development of wild simulated ginseng.</title>
        <authorList>
            <person name="Huang J."/>
        </authorList>
    </citation>
    <scope>NUCLEOTIDE SEQUENCE [LARGE SCALE GENOMIC DNA]</scope>
    <source>
        <strain evidence="3 6">WY141</strain>
    </source>
</reference>
<dbReference type="PANTHER" id="PTHR11487:SF0">
    <property type="entry name" value="S-ACYL FATTY ACID SYNTHASE THIOESTERASE, MEDIUM CHAIN"/>
    <property type="match status" value="1"/>
</dbReference>
<evidence type="ECO:0000313" key="6">
    <source>
        <dbReference type="Proteomes" id="UP001456562"/>
    </source>
</evidence>
<dbReference type="Gene3D" id="3.40.50.1820">
    <property type="entry name" value="alpha/beta hydrolase"/>
    <property type="match status" value="1"/>
</dbReference>
<name>A0A6N9VM92_STRMI</name>
<accession>A0A6N9VM92</accession>
<evidence type="ECO:0000259" key="2">
    <source>
        <dbReference type="Pfam" id="PF00975"/>
    </source>
</evidence>